<feature type="domain" description="DH" evidence="4">
    <location>
        <begin position="271"/>
        <end position="455"/>
    </location>
</feature>
<dbReference type="CDD" id="cd00160">
    <property type="entry name" value="RhoGEF"/>
    <property type="match status" value="1"/>
</dbReference>
<dbReference type="AlphaFoldDB" id="A0A151MJF6"/>
<evidence type="ECO:0000313" key="5">
    <source>
        <dbReference type="EMBL" id="KYO24593.1"/>
    </source>
</evidence>
<dbReference type="Gene3D" id="1.20.900.10">
    <property type="entry name" value="Dbl homology (DH) domain"/>
    <property type="match status" value="1"/>
</dbReference>
<dbReference type="SUPFAM" id="SSF50729">
    <property type="entry name" value="PH domain-like"/>
    <property type="match status" value="1"/>
</dbReference>
<gene>
    <name evidence="5" type="ORF">Y1Q_0023273</name>
</gene>
<protein>
    <recommendedName>
        <fullName evidence="7">Rho guanine nucleotide exchange factor 19</fullName>
    </recommendedName>
</protein>
<keyword evidence="2" id="KW-0732">Signal</keyword>
<evidence type="ECO:0000313" key="6">
    <source>
        <dbReference type="Proteomes" id="UP000050525"/>
    </source>
</evidence>
<dbReference type="GO" id="GO:0005737">
    <property type="term" value="C:cytoplasm"/>
    <property type="evidence" value="ECO:0007669"/>
    <property type="project" value="TreeGrafter"/>
</dbReference>
<comment type="caution">
    <text evidence="5">The sequence shown here is derived from an EMBL/GenBank/DDBJ whole genome shotgun (WGS) entry which is preliminary data.</text>
</comment>
<dbReference type="PANTHER" id="PTHR12845">
    <property type="entry name" value="GUANINE NUCLEOTIDE EXCHANGE FACTOR"/>
    <property type="match status" value="1"/>
</dbReference>
<evidence type="ECO:0000259" key="3">
    <source>
        <dbReference type="PROSITE" id="PS50003"/>
    </source>
</evidence>
<dbReference type="SMART" id="SM00233">
    <property type="entry name" value="PH"/>
    <property type="match status" value="1"/>
</dbReference>
<dbReference type="GO" id="GO:0005085">
    <property type="term" value="F:guanyl-nucleotide exchange factor activity"/>
    <property type="evidence" value="ECO:0007669"/>
    <property type="project" value="InterPro"/>
</dbReference>
<sequence length="599" mass="66733">MAQGSLTRCLVAGLLQVGAKAAFFFPGLGAPARPCIAPMDFFCQKRTRSDSQPKATLPVKRRASCPLTRQGTRVDRRQDRGSFLAGLFRARPPAGARWFPAPGLELGAEESVPLLGGSSEGEDQPEHSEAPGTLPSVPAVQLSEGSRLQVPGPGHKALHSSLDNLPEAMARSLQQTRRKEKKEKWRVDPQGAEMPLLSQDYWMKQLQAVGPMPKDWSFRVDASLTLAGLLSSSLLSAAFHAAPHDYGVSWRDLPEVKSRRLLESITPRQHHLQEALFEVITSEATYLRSLGVAVSHFRSSQPLQAALAVTELHQLFSNLPQVKGVSDRFLLELEEELDKDIFLAGLGAVVLRHCPAFRRVYIPYVTNQMYQEQLMQKLMRENGRFLQVLRRLEGQPVCRRQPLKSFLVLPFQRITRLKMLLESILKLAPAGSELEESIGAALKAVGEIVSECNESVRRMKQTEELVLLEKQVEFLKTKAIPLISRGRWLVRAGALTHILLQDGVAGSRPRLSRKPIHLHLFSDLLLLSRRREDGRFSVQDYANANHVKAELLEADLAFRLRLSQNHRGAGAEFLLRAASASERQEWISLIARHASPAPS</sequence>
<dbReference type="InterPro" id="IPR047271">
    <property type="entry name" value="Ephexin-like"/>
</dbReference>
<keyword evidence="6" id="KW-1185">Reference proteome</keyword>
<feature type="chain" id="PRO_5007585225" description="Rho guanine nucleotide exchange factor 19" evidence="2">
    <location>
        <begin position="22"/>
        <end position="599"/>
    </location>
</feature>
<dbReference type="SMART" id="SM00325">
    <property type="entry name" value="RhoGEF"/>
    <property type="match status" value="1"/>
</dbReference>
<dbReference type="STRING" id="8496.A0A151MJF6"/>
<dbReference type="Proteomes" id="UP000050525">
    <property type="component" value="Unassembled WGS sequence"/>
</dbReference>
<evidence type="ECO:0008006" key="7">
    <source>
        <dbReference type="Google" id="ProtNLM"/>
    </source>
</evidence>
<evidence type="ECO:0000256" key="2">
    <source>
        <dbReference type="SAM" id="SignalP"/>
    </source>
</evidence>
<dbReference type="EMBL" id="AKHW03006061">
    <property type="protein sequence ID" value="KYO24593.1"/>
    <property type="molecule type" value="Genomic_DNA"/>
</dbReference>
<dbReference type="SUPFAM" id="SSF48065">
    <property type="entry name" value="DBL homology domain (DH-domain)"/>
    <property type="match status" value="1"/>
</dbReference>
<dbReference type="InterPro" id="IPR000219">
    <property type="entry name" value="DH_dom"/>
</dbReference>
<accession>A0A151MJF6</accession>
<evidence type="ECO:0000256" key="1">
    <source>
        <dbReference type="SAM" id="MobiDB-lite"/>
    </source>
</evidence>
<dbReference type="InterPro" id="IPR035899">
    <property type="entry name" value="DBL_dom_sf"/>
</dbReference>
<dbReference type="InterPro" id="IPR001849">
    <property type="entry name" value="PH_domain"/>
</dbReference>
<dbReference type="Gene3D" id="2.30.29.30">
    <property type="entry name" value="Pleckstrin-homology domain (PH domain)/Phosphotyrosine-binding domain (PTB)"/>
    <property type="match status" value="1"/>
</dbReference>
<evidence type="ECO:0000259" key="4">
    <source>
        <dbReference type="PROSITE" id="PS50010"/>
    </source>
</evidence>
<proteinExistence type="predicted"/>
<feature type="region of interest" description="Disordered" evidence="1">
    <location>
        <begin position="113"/>
        <end position="138"/>
    </location>
</feature>
<name>A0A151MJF6_ALLMI</name>
<dbReference type="InterPro" id="IPR011993">
    <property type="entry name" value="PH-like_dom_sf"/>
</dbReference>
<feature type="signal peptide" evidence="2">
    <location>
        <begin position="1"/>
        <end position="21"/>
    </location>
</feature>
<dbReference type="PROSITE" id="PS50010">
    <property type="entry name" value="DH_2"/>
    <property type="match status" value="1"/>
</dbReference>
<feature type="domain" description="PH" evidence="3">
    <location>
        <begin position="558"/>
        <end position="595"/>
    </location>
</feature>
<dbReference type="PANTHER" id="PTHR12845:SF9">
    <property type="entry name" value="RHO GUANINE NUCLEOTIDE EXCHANGE FACTOR 5-LIKE"/>
    <property type="match status" value="1"/>
</dbReference>
<dbReference type="eggNOG" id="KOG3523">
    <property type="taxonomic scope" value="Eukaryota"/>
</dbReference>
<dbReference type="Pfam" id="PF00621">
    <property type="entry name" value="RhoGEF"/>
    <property type="match status" value="1"/>
</dbReference>
<dbReference type="PROSITE" id="PS50003">
    <property type="entry name" value="PH_DOMAIN"/>
    <property type="match status" value="1"/>
</dbReference>
<reference evidence="5 6" key="1">
    <citation type="journal article" date="2012" name="Genome Biol.">
        <title>Sequencing three crocodilian genomes to illuminate the evolution of archosaurs and amniotes.</title>
        <authorList>
            <person name="St John J.A."/>
            <person name="Braun E.L."/>
            <person name="Isberg S.R."/>
            <person name="Miles L.G."/>
            <person name="Chong A.Y."/>
            <person name="Gongora J."/>
            <person name="Dalzell P."/>
            <person name="Moran C."/>
            <person name="Bed'hom B."/>
            <person name="Abzhanov A."/>
            <person name="Burgess S.C."/>
            <person name="Cooksey A.M."/>
            <person name="Castoe T.A."/>
            <person name="Crawford N.G."/>
            <person name="Densmore L.D."/>
            <person name="Drew J.C."/>
            <person name="Edwards S.V."/>
            <person name="Faircloth B.C."/>
            <person name="Fujita M.K."/>
            <person name="Greenwold M.J."/>
            <person name="Hoffmann F.G."/>
            <person name="Howard J.M."/>
            <person name="Iguchi T."/>
            <person name="Janes D.E."/>
            <person name="Khan S.Y."/>
            <person name="Kohno S."/>
            <person name="de Koning A.J."/>
            <person name="Lance S.L."/>
            <person name="McCarthy F.M."/>
            <person name="McCormack J.E."/>
            <person name="Merchant M.E."/>
            <person name="Peterson D.G."/>
            <person name="Pollock D.D."/>
            <person name="Pourmand N."/>
            <person name="Raney B.J."/>
            <person name="Roessler K.A."/>
            <person name="Sanford J.R."/>
            <person name="Sawyer R.H."/>
            <person name="Schmidt C.J."/>
            <person name="Triplett E.W."/>
            <person name="Tuberville T.D."/>
            <person name="Venegas-Anaya M."/>
            <person name="Howard J.T."/>
            <person name="Jarvis E.D."/>
            <person name="Guillette L.J.Jr."/>
            <person name="Glenn T.C."/>
            <person name="Green R.E."/>
            <person name="Ray D.A."/>
        </authorList>
    </citation>
    <scope>NUCLEOTIDE SEQUENCE [LARGE SCALE GENOMIC DNA]</scope>
    <source>
        <strain evidence="5">KSC_2009_1</strain>
    </source>
</reference>
<dbReference type="GO" id="GO:0005634">
    <property type="term" value="C:nucleus"/>
    <property type="evidence" value="ECO:0007669"/>
    <property type="project" value="TreeGrafter"/>
</dbReference>
<organism evidence="5 6">
    <name type="scientific">Alligator mississippiensis</name>
    <name type="common">American alligator</name>
    <dbReference type="NCBI Taxonomy" id="8496"/>
    <lineage>
        <taxon>Eukaryota</taxon>
        <taxon>Metazoa</taxon>
        <taxon>Chordata</taxon>
        <taxon>Craniata</taxon>
        <taxon>Vertebrata</taxon>
        <taxon>Euteleostomi</taxon>
        <taxon>Archelosauria</taxon>
        <taxon>Archosauria</taxon>
        <taxon>Crocodylia</taxon>
        <taxon>Alligatoridae</taxon>
        <taxon>Alligatorinae</taxon>
        <taxon>Alligator</taxon>
    </lineage>
</organism>